<evidence type="ECO:0000313" key="2">
    <source>
        <dbReference type="Proteomes" id="UP000653127"/>
    </source>
</evidence>
<evidence type="ECO:0000313" key="1">
    <source>
        <dbReference type="EMBL" id="MBC8545419.1"/>
    </source>
</evidence>
<comment type="caution">
    <text evidence="1">The sequence shown here is derived from an EMBL/GenBank/DDBJ whole genome shotgun (WGS) entry which is preliminary data.</text>
</comment>
<dbReference type="Proteomes" id="UP000653127">
    <property type="component" value="Unassembled WGS sequence"/>
</dbReference>
<name>A0A926I2M0_9FIRM</name>
<gene>
    <name evidence="1" type="ORF">H8711_00515</name>
</gene>
<sequence>MLDFSWKAEDPINLPDIKHSANTVLPQDFPYAVSSYVIGTDITLILDHYETIEALRTGGDPIELVTLVMSGTAQDFVYQSCTVEKLS</sequence>
<reference evidence="1" key="1">
    <citation type="submission" date="2020-08" db="EMBL/GenBank/DDBJ databases">
        <title>Genome public.</title>
        <authorList>
            <person name="Liu C."/>
            <person name="Sun Q."/>
        </authorList>
    </citation>
    <scope>NUCLEOTIDE SEQUENCE</scope>
    <source>
        <strain evidence="1">NSJ-31</strain>
    </source>
</reference>
<keyword evidence="2" id="KW-1185">Reference proteome</keyword>
<accession>A0A926I2M0</accession>
<dbReference type="AlphaFoldDB" id="A0A926I2M0"/>
<dbReference type="EMBL" id="JACRST010000001">
    <property type="protein sequence ID" value="MBC8545419.1"/>
    <property type="molecule type" value="Genomic_DNA"/>
</dbReference>
<organism evidence="1 2">
    <name type="scientific">Ligaoa zhengdingensis</name>
    <dbReference type="NCBI Taxonomy" id="2763658"/>
    <lineage>
        <taxon>Bacteria</taxon>
        <taxon>Bacillati</taxon>
        <taxon>Bacillota</taxon>
        <taxon>Clostridia</taxon>
        <taxon>Eubacteriales</taxon>
        <taxon>Oscillospiraceae</taxon>
        <taxon>Ligaoa</taxon>
    </lineage>
</organism>
<proteinExistence type="predicted"/>
<protein>
    <submittedName>
        <fullName evidence="1">Uncharacterized protein</fullName>
    </submittedName>
</protein>
<dbReference type="RefSeq" id="WP_249281572.1">
    <property type="nucleotide sequence ID" value="NZ_JACRST010000001.1"/>
</dbReference>